<gene>
    <name evidence="2" type="ORF">EV356DRAFT_15014</name>
</gene>
<dbReference type="InterPro" id="IPR011037">
    <property type="entry name" value="Pyrv_Knase-like_insert_dom_sf"/>
</dbReference>
<dbReference type="EMBL" id="ML991780">
    <property type="protein sequence ID" value="KAF2237388.1"/>
    <property type="molecule type" value="Genomic_DNA"/>
</dbReference>
<dbReference type="Pfam" id="PF03476">
    <property type="entry name" value="MOSC_N"/>
    <property type="match status" value="1"/>
</dbReference>
<proteinExistence type="predicted"/>
<evidence type="ECO:0000313" key="2">
    <source>
        <dbReference type="EMBL" id="KAF2237388.1"/>
    </source>
</evidence>
<evidence type="ECO:0000313" key="3">
    <source>
        <dbReference type="Proteomes" id="UP000800092"/>
    </source>
</evidence>
<feature type="domain" description="MOSC" evidence="1">
    <location>
        <begin position="162"/>
        <end position="320"/>
    </location>
</feature>
<dbReference type="SUPFAM" id="SSF50800">
    <property type="entry name" value="PK beta-barrel domain-like"/>
    <property type="match status" value="1"/>
</dbReference>
<keyword evidence="3" id="KW-1185">Reference proteome</keyword>
<dbReference type="AlphaFoldDB" id="A0A6A6HHR5"/>
<dbReference type="InterPro" id="IPR005302">
    <property type="entry name" value="MoCF_Sase_C"/>
</dbReference>
<dbReference type="Pfam" id="PF03473">
    <property type="entry name" value="MOSC"/>
    <property type="match status" value="1"/>
</dbReference>
<dbReference type="PANTHER" id="PTHR14237:SF34">
    <property type="entry name" value="MOSC DOMAIN PROTEIN (AFU_ORTHOLOGUE AFUA_2G07820)"/>
    <property type="match status" value="1"/>
</dbReference>
<dbReference type="GO" id="GO:0030151">
    <property type="term" value="F:molybdenum ion binding"/>
    <property type="evidence" value="ECO:0007669"/>
    <property type="project" value="InterPro"/>
</dbReference>
<protein>
    <submittedName>
        <fullName evidence="2">MOSC domain protein</fullName>
    </submittedName>
</protein>
<accession>A0A6A6HHR5</accession>
<dbReference type="InterPro" id="IPR005303">
    <property type="entry name" value="MOCOS_middle"/>
</dbReference>
<evidence type="ECO:0000259" key="1">
    <source>
        <dbReference type="PROSITE" id="PS51340"/>
    </source>
</evidence>
<dbReference type="SUPFAM" id="SSF141673">
    <property type="entry name" value="MOSC N-terminal domain-like"/>
    <property type="match status" value="1"/>
</dbReference>
<organism evidence="2 3">
    <name type="scientific">Viridothelium virens</name>
    <name type="common">Speckled blister lichen</name>
    <name type="synonym">Trypethelium virens</name>
    <dbReference type="NCBI Taxonomy" id="1048519"/>
    <lineage>
        <taxon>Eukaryota</taxon>
        <taxon>Fungi</taxon>
        <taxon>Dikarya</taxon>
        <taxon>Ascomycota</taxon>
        <taxon>Pezizomycotina</taxon>
        <taxon>Dothideomycetes</taxon>
        <taxon>Dothideomycetes incertae sedis</taxon>
        <taxon>Trypetheliales</taxon>
        <taxon>Trypetheliaceae</taxon>
        <taxon>Viridothelium</taxon>
    </lineage>
</organism>
<reference evidence="2" key="1">
    <citation type="journal article" date="2020" name="Stud. Mycol.">
        <title>101 Dothideomycetes genomes: a test case for predicting lifestyles and emergence of pathogens.</title>
        <authorList>
            <person name="Haridas S."/>
            <person name="Albert R."/>
            <person name="Binder M."/>
            <person name="Bloem J."/>
            <person name="Labutti K."/>
            <person name="Salamov A."/>
            <person name="Andreopoulos B."/>
            <person name="Baker S."/>
            <person name="Barry K."/>
            <person name="Bills G."/>
            <person name="Bluhm B."/>
            <person name="Cannon C."/>
            <person name="Castanera R."/>
            <person name="Culley D."/>
            <person name="Daum C."/>
            <person name="Ezra D."/>
            <person name="Gonzalez J."/>
            <person name="Henrissat B."/>
            <person name="Kuo A."/>
            <person name="Liang C."/>
            <person name="Lipzen A."/>
            <person name="Lutzoni F."/>
            <person name="Magnuson J."/>
            <person name="Mondo S."/>
            <person name="Nolan M."/>
            <person name="Ohm R."/>
            <person name="Pangilinan J."/>
            <person name="Park H.-J."/>
            <person name="Ramirez L."/>
            <person name="Alfaro M."/>
            <person name="Sun H."/>
            <person name="Tritt A."/>
            <person name="Yoshinaga Y."/>
            <person name="Zwiers L.-H."/>
            <person name="Turgeon B."/>
            <person name="Goodwin S."/>
            <person name="Spatafora J."/>
            <person name="Crous P."/>
            <person name="Grigoriev I."/>
        </authorList>
    </citation>
    <scope>NUCLEOTIDE SEQUENCE</scope>
    <source>
        <strain evidence="2">Tuck. ex Michener</strain>
    </source>
</reference>
<dbReference type="PROSITE" id="PS51340">
    <property type="entry name" value="MOSC"/>
    <property type="match status" value="1"/>
</dbReference>
<dbReference type="OrthoDB" id="17255at2759"/>
<name>A0A6A6HHR5_VIRVR</name>
<dbReference type="GO" id="GO:0003824">
    <property type="term" value="F:catalytic activity"/>
    <property type="evidence" value="ECO:0007669"/>
    <property type="project" value="InterPro"/>
</dbReference>
<dbReference type="Proteomes" id="UP000800092">
    <property type="component" value="Unassembled WGS sequence"/>
</dbReference>
<dbReference type="PANTHER" id="PTHR14237">
    <property type="entry name" value="MOLYBDOPTERIN COFACTOR SULFURASE MOSC"/>
    <property type="match status" value="1"/>
</dbReference>
<dbReference type="GO" id="GO:0030170">
    <property type="term" value="F:pyridoxal phosphate binding"/>
    <property type="evidence" value="ECO:0007669"/>
    <property type="project" value="InterPro"/>
</dbReference>
<sequence length="336" mass="38569">MKVSELYIYPIKSLRGIALSRSEIARLGFPFDRRFMLYKVHREDTGVRYEKMQVSEFTGMCLFYTDIEYPDEKDPSGKLFVTHHEPNNGPRETIEVPLIPETRRLDVLDVDLHHSPTQAYNMGVHYNKWFSKWFGFEVIFVFLGTNRRRALFPGLTDGQSNKSWMSSITSTILPFGWGKDEEEKLSFADCAPFLVVSKTSLRNVSARLPDGEEMDITKFRPNIILEGAEEEWEEDFWGEMSIGDANLKLLHNCGRCSSINVDYNTGKPGTGESGTMLKKLMKDRRVDPGAKWSPIFGRYAYLYPDNDGQVIEVGDEAIVTKRNAERTRFDWPGLST</sequence>